<accession>A0A437RHK4</accession>
<dbReference type="OrthoDB" id="9767864at2"/>
<reference evidence="1 2" key="1">
    <citation type="submission" date="2019-01" db="EMBL/GenBank/DDBJ databases">
        <authorList>
            <person name="Chen W.-M."/>
        </authorList>
    </citation>
    <scope>NUCLEOTIDE SEQUENCE [LARGE SCALE GENOMIC DNA]</scope>
    <source>
        <strain evidence="1 2">KYPY4</strain>
    </source>
</reference>
<comment type="caution">
    <text evidence="1">The sequence shown here is derived from an EMBL/GenBank/DDBJ whole genome shotgun (WGS) entry which is preliminary data.</text>
</comment>
<dbReference type="PANTHER" id="PTHR35861">
    <property type="match status" value="1"/>
</dbReference>
<gene>
    <name evidence="1" type="ORF">EOE66_10175</name>
</gene>
<protein>
    <recommendedName>
        <fullName evidence="3">Tail sheath protein C-terminal domain-containing protein</fullName>
    </recommendedName>
</protein>
<sequence length="675" mass="72732">MNFHRLPGLQLQHLTPPPARPLRLDVPVFVGVAPRGPAREPVLGPGWPADAGMVHPLRPRLRSVAVPVDGLDSYRRLFGEVEAGAYLGRAVATFFAQGGRRCWVMRIVSRSTPAPSARAQLHMLQVEGAPPLPATLGLVARNEGAWGNTLQATLALQAEAAPLRHDGSRWLCTAAARLPVGSLLRWREGAAPWQLTRVEALVRERSGAHDLWVPGFDSLPGAAARVELLTVQLRLGDGLSVENHSGLGLDPRHPRWLAAELCRQSQLVWPAADWAAQALQPADATRLGTETLAFTGGADAFEPLTPDDFFDPLAPDGFWREEPDPDQPPGEGIDALRRLDEPAMLVVPDLYHPLGLERDAEPVEELLDAAGAAFAPCRPGRTVSTPPPPVAYPGLQLDPLRADELQRIVGLQQRLVAFAAHRATSAPLLALLDVPPGLSATAVMAWRRQFEAEDSPDTAAYAPWLLTTAGGAAAGMPGAPGRLVPLPPSAAAAGVIAAREAQDGLPFGPAQRVLQQVVMPRARYSPAQADALHTEGINLSLLQAEGVVLMGARSFSRNGAYRALASRRVVHWLLRWLQREAPWLVFEPLNPGLVEDVNLWLQNLLRRLWRGGALRGNSESEAFFVRVAAEPRRQAELLVDIGLALAEPLEFIVVRLSLADDGLRLAPAAFAAAEV</sequence>
<name>A0A437RHK4_9BURK</name>
<proteinExistence type="predicted"/>
<evidence type="ECO:0008006" key="3">
    <source>
        <dbReference type="Google" id="ProtNLM"/>
    </source>
</evidence>
<keyword evidence="2" id="KW-1185">Reference proteome</keyword>
<evidence type="ECO:0000313" key="2">
    <source>
        <dbReference type="Proteomes" id="UP000285575"/>
    </source>
</evidence>
<dbReference type="PANTHER" id="PTHR35861:SF1">
    <property type="entry name" value="PHAGE TAIL SHEATH PROTEIN"/>
    <property type="match status" value="1"/>
</dbReference>
<dbReference type="InterPro" id="IPR052042">
    <property type="entry name" value="Tail_sheath_structural"/>
</dbReference>
<organism evidence="1 2">
    <name type="scientific">Rubrivivax rivuli</name>
    <dbReference type="NCBI Taxonomy" id="1862385"/>
    <lineage>
        <taxon>Bacteria</taxon>
        <taxon>Pseudomonadati</taxon>
        <taxon>Pseudomonadota</taxon>
        <taxon>Betaproteobacteria</taxon>
        <taxon>Burkholderiales</taxon>
        <taxon>Sphaerotilaceae</taxon>
        <taxon>Rubrivivax</taxon>
    </lineage>
</organism>
<dbReference type="EMBL" id="SACR01000003">
    <property type="protein sequence ID" value="RVU46214.1"/>
    <property type="molecule type" value="Genomic_DNA"/>
</dbReference>
<evidence type="ECO:0000313" key="1">
    <source>
        <dbReference type="EMBL" id="RVU46214.1"/>
    </source>
</evidence>
<dbReference type="RefSeq" id="WP_128228580.1">
    <property type="nucleotide sequence ID" value="NZ_SACR01000003.1"/>
</dbReference>
<dbReference type="Proteomes" id="UP000285575">
    <property type="component" value="Unassembled WGS sequence"/>
</dbReference>
<dbReference type="AlphaFoldDB" id="A0A437RHK4"/>